<feature type="region of interest" description="Disordered" evidence="1">
    <location>
        <begin position="157"/>
        <end position="178"/>
    </location>
</feature>
<keyword evidence="3" id="KW-1185">Reference proteome</keyword>
<evidence type="ECO:0000313" key="3">
    <source>
        <dbReference type="Proteomes" id="UP001549122"/>
    </source>
</evidence>
<sequence length="178" mass="19920">MFHILDIKKNKEGLAFKEKLDLKADLQARNPEILDLDDIVVEGTVTYENKLYVLDYQLSYSLTMPSSRSMTPVKWQESYPVSELFMEAAELRGLAGDDAEELLLPIEGDTIDLSESVADNILLNIPLKILTAAEEANETYPEGKDWQVLSQEDYEAAQASKKEAQSPFAGLAGLFDEE</sequence>
<dbReference type="Proteomes" id="UP001549122">
    <property type="component" value="Unassembled WGS sequence"/>
</dbReference>
<reference evidence="2 3" key="1">
    <citation type="submission" date="2024-06" db="EMBL/GenBank/DDBJ databases">
        <title>Genomic Encyclopedia of Type Strains, Phase IV (KMG-IV): sequencing the most valuable type-strain genomes for metagenomic binning, comparative biology and taxonomic classification.</title>
        <authorList>
            <person name="Goeker M."/>
        </authorList>
    </citation>
    <scope>NUCLEOTIDE SEQUENCE [LARGE SCALE GENOMIC DNA]</scope>
    <source>
        <strain evidence="2 3">DSM 28303</strain>
    </source>
</reference>
<dbReference type="EMBL" id="JBEPLO010000005">
    <property type="protein sequence ID" value="MET3557505.1"/>
    <property type="molecule type" value="Genomic_DNA"/>
</dbReference>
<evidence type="ECO:0008006" key="4">
    <source>
        <dbReference type="Google" id="ProtNLM"/>
    </source>
</evidence>
<gene>
    <name evidence="2" type="ORF">ABID29_000615</name>
</gene>
<organism evidence="2 3">
    <name type="scientific">Streptococcus rupicaprae</name>
    <dbReference type="NCBI Taxonomy" id="759619"/>
    <lineage>
        <taxon>Bacteria</taxon>
        <taxon>Bacillati</taxon>
        <taxon>Bacillota</taxon>
        <taxon>Bacilli</taxon>
        <taxon>Lactobacillales</taxon>
        <taxon>Streptococcaceae</taxon>
        <taxon>Streptococcus</taxon>
    </lineage>
</organism>
<name>A0ABV2FG26_9STRE</name>
<evidence type="ECO:0000313" key="2">
    <source>
        <dbReference type="EMBL" id="MET3557505.1"/>
    </source>
</evidence>
<comment type="caution">
    <text evidence="2">The sequence shown here is derived from an EMBL/GenBank/DDBJ whole genome shotgun (WGS) entry which is preliminary data.</text>
</comment>
<evidence type="ECO:0000256" key="1">
    <source>
        <dbReference type="SAM" id="MobiDB-lite"/>
    </source>
</evidence>
<dbReference type="InterPro" id="IPR003772">
    <property type="entry name" value="YceD"/>
</dbReference>
<proteinExistence type="predicted"/>
<dbReference type="Pfam" id="PF02620">
    <property type="entry name" value="YceD"/>
    <property type="match status" value="1"/>
</dbReference>
<accession>A0ABV2FG26</accession>
<protein>
    <recommendedName>
        <fullName evidence="4">DUF177 domain-containing protein</fullName>
    </recommendedName>
</protein>